<keyword evidence="1" id="KW-0812">Transmembrane</keyword>
<feature type="transmembrane region" description="Helical" evidence="1">
    <location>
        <begin position="114"/>
        <end position="135"/>
    </location>
</feature>
<dbReference type="InterPro" id="IPR025699">
    <property type="entry name" value="ABC2_memb-like"/>
</dbReference>
<accession>A0ABV1BB41</accession>
<evidence type="ECO:0000256" key="1">
    <source>
        <dbReference type="SAM" id="Phobius"/>
    </source>
</evidence>
<feature type="transmembrane region" description="Helical" evidence="1">
    <location>
        <begin position="20"/>
        <end position="42"/>
    </location>
</feature>
<feature type="transmembrane region" description="Helical" evidence="1">
    <location>
        <begin position="82"/>
        <end position="102"/>
    </location>
</feature>
<dbReference type="RefSeq" id="WP_349055732.1">
    <property type="nucleotide sequence ID" value="NZ_JBBMEJ010000001.1"/>
</dbReference>
<feature type="transmembrane region" description="Helical" evidence="1">
    <location>
        <begin position="187"/>
        <end position="212"/>
    </location>
</feature>
<keyword evidence="3" id="KW-1185">Reference proteome</keyword>
<keyword evidence="1" id="KW-0472">Membrane</keyword>
<comment type="caution">
    <text evidence="2">The sequence shown here is derived from an EMBL/GenBank/DDBJ whole genome shotgun (WGS) entry which is preliminary data.</text>
</comment>
<evidence type="ECO:0000313" key="2">
    <source>
        <dbReference type="EMBL" id="MEQ2369399.1"/>
    </source>
</evidence>
<protein>
    <submittedName>
        <fullName evidence="2">ABC-2 transporter permease</fullName>
    </submittedName>
</protein>
<gene>
    <name evidence="2" type="ORF">WMO28_00305</name>
</gene>
<dbReference type="EMBL" id="JBBMEJ010000001">
    <property type="protein sequence ID" value="MEQ2369399.1"/>
    <property type="molecule type" value="Genomic_DNA"/>
</dbReference>
<name>A0ABV1BB41_9FIRM</name>
<dbReference type="Proteomes" id="UP001473063">
    <property type="component" value="Unassembled WGS sequence"/>
</dbReference>
<evidence type="ECO:0000313" key="3">
    <source>
        <dbReference type="Proteomes" id="UP001473063"/>
    </source>
</evidence>
<proteinExistence type="predicted"/>
<reference evidence="2 3" key="1">
    <citation type="submission" date="2024-03" db="EMBL/GenBank/DDBJ databases">
        <title>Human intestinal bacterial collection.</title>
        <authorList>
            <person name="Pauvert C."/>
            <person name="Hitch T.C.A."/>
            <person name="Clavel T."/>
        </authorList>
    </citation>
    <scope>NUCLEOTIDE SEQUENCE [LARGE SCALE GENOMIC DNA]</scope>
    <source>
        <strain evidence="2 3">CLA-JM-H16</strain>
    </source>
</reference>
<feature type="transmembrane region" description="Helical" evidence="1">
    <location>
        <begin position="147"/>
        <end position="167"/>
    </location>
</feature>
<sequence>MRGFLQKDMELMTQNRSMPVIILVMTVFMICAKNESFVVSYLGMMGGFVSMSTISYDEADQGMGYLMTLPSTRRLYVVEKYIFGYGVSILFLAFGILAWLVADIFRGISLEPEELLMNCGIGLLIVVVMLVVLVPIQLKFGTDNGRIVMAAVFMGIFGAVYLVSRVAEEAGIDMDQLLVDIRSSGIPVLFLICLVLLGAVTCISCGISICILERKEF</sequence>
<dbReference type="Pfam" id="PF13346">
    <property type="entry name" value="ABC2_membrane_5"/>
    <property type="match status" value="1"/>
</dbReference>
<organism evidence="2 3">
    <name type="scientific">Blautia aquisgranensis</name>
    <dbReference type="NCBI Taxonomy" id="3133153"/>
    <lineage>
        <taxon>Bacteria</taxon>
        <taxon>Bacillati</taxon>
        <taxon>Bacillota</taxon>
        <taxon>Clostridia</taxon>
        <taxon>Lachnospirales</taxon>
        <taxon>Lachnospiraceae</taxon>
        <taxon>Blautia</taxon>
    </lineage>
</organism>
<keyword evidence="1" id="KW-1133">Transmembrane helix</keyword>